<evidence type="ECO:0000313" key="5">
    <source>
        <dbReference type="Proteomes" id="UP000694564"/>
    </source>
</evidence>
<dbReference type="OrthoDB" id="188186at2759"/>
<comment type="similarity">
    <text evidence="2">Belongs to the replication factor A protein 3 family.</text>
</comment>
<dbReference type="GO" id="GO:0005662">
    <property type="term" value="C:DNA replication factor A complex"/>
    <property type="evidence" value="ECO:0007669"/>
    <property type="project" value="TreeGrafter"/>
</dbReference>
<dbReference type="CDD" id="cd04479">
    <property type="entry name" value="RPA3"/>
    <property type="match status" value="1"/>
</dbReference>
<comment type="subcellular location">
    <subcellularLocation>
        <location evidence="1">Nucleus</location>
    </subcellularLocation>
</comment>
<dbReference type="Ensembl" id="ENSSVLT00005000646.1">
    <property type="protein sequence ID" value="ENSSVLP00005000573.1"/>
    <property type="gene ID" value="ENSSVLG00005000527.1"/>
</dbReference>
<reference evidence="4" key="2">
    <citation type="submission" date="2025-09" db="UniProtKB">
        <authorList>
            <consortium name="Ensembl"/>
        </authorList>
    </citation>
    <scope>IDENTIFICATION</scope>
</reference>
<evidence type="ECO:0000313" key="4">
    <source>
        <dbReference type="Ensembl" id="ENSSVLP00005000573.1"/>
    </source>
</evidence>
<dbReference type="AlphaFoldDB" id="A0A8D2CK23"/>
<dbReference type="GeneTree" id="ENSGT00390000008029"/>
<dbReference type="GO" id="GO:0035861">
    <property type="term" value="C:site of double-strand break"/>
    <property type="evidence" value="ECO:0007669"/>
    <property type="project" value="TreeGrafter"/>
</dbReference>
<sequence>MVDWMECPMASVNAKVPAQFSQRPACFVGRLEKTHHAGNMFIHSDGEGKNGTIVLMESLDEEISGTVEVIGRIMAKASIMYASYIQFEQNNYPFDLGLYNEAGKTTHEFPQYFPLVVAIMIDRNEFSCD</sequence>
<dbReference type="Pfam" id="PF08661">
    <property type="entry name" value="Rep_fac-A_3"/>
    <property type="match status" value="1"/>
</dbReference>
<name>A0A8D2CK23_SCIVU</name>
<dbReference type="PANTHER" id="PTHR15114">
    <property type="entry name" value="REPLICATION PROTEIN A3"/>
    <property type="match status" value="1"/>
</dbReference>
<proteinExistence type="inferred from homology"/>
<dbReference type="InterPro" id="IPR012340">
    <property type="entry name" value="NA-bd_OB-fold"/>
</dbReference>
<accession>A0A8D2CK23</accession>
<keyword evidence="3" id="KW-0539">Nucleus</keyword>
<dbReference type="GO" id="GO:0006298">
    <property type="term" value="P:mismatch repair"/>
    <property type="evidence" value="ECO:0007669"/>
    <property type="project" value="TreeGrafter"/>
</dbReference>
<dbReference type="InterPro" id="IPR013970">
    <property type="entry name" value="Rfa2"/>
</dbReference>
<evidence type="ECO:0000256" key="2">
    <source>
        <dbReference type="ARBA" id="ARBA00009761"/>
    </source>
</evidence>
<dbReference type="SUPFAM" id="SSF50249">
    <property type="entry name" value="Nucleic acid-binding proteins"/>
    <property type="match status" value="1"/>
</dbReference>
<evidence type="ECO:0008006" key="6">
    <source>
        <dbReference type="Google" id="ProtNLM"/>
    </source>
</evidence>
<dbReference type="GO" id="GO:0006260">
    <property type="term" value="P:DNA replication"/>
    <property type="evidence" value="ECO:0007669"/>
    <property type="project" value="InterPro"/>
</dbReference>
<dbReference type="Gene3D" id="2.40.50.140">
    <property type="entry name" value="Nucleic acid-binding proteins"/>
    <property type="match status" value="1"/>
</dbReference>
<dbReference type="GO" id="GO:0000724">
    <property type="term" value="P:double-strand break repair via homologous recombination"/>
    <property type="evidence" value="ECO:0007669"/>
    <property type="project" value="TreeGrafter"/>
</dbReference>
<keyword evidence="5" id="KW-1185">Reference proteome</keyword>
<evidence type="ECO:0000256" key="1">
    <source>
        <dbReference type="ARBA" id="ARBA00004123"/>
    </source>
</evidence>
<dbReference type="PANTHER" id="PTHR15114:SF1">
    <property type="entry name" value="REPLICATION PROTEIN A 14 KDA SUBUNIT"/>
    <property type="match status" value="1"/>
</dbReference>
<organism evidence="4 5">
    <name type="scientific">Sciurus vulgaris</name>
    <name type="common">Eurasian red squirrel</name>
    <dbReference type="NCBI Taxonomy" id="55149"/>
    <lineage>
        <taxon>Eukaryota</taxon>
        <taxon>Metazoa</taxon>
        <taxon>Chordata</taxon>
        <taxon>Craniata</taxon>
        <taxon>Vertebrata</taxon>
        <taxon>Euteleostomi</taxon>
        <taxon>Mammalia</taxon>
        <taxon>Eutheria</taxon>
        <taxon>Euarchontoglires</taxon>
        <taxon>Glires</taxon>
        <taxon>Rodentia</taxon>
        <taxon>Sciuromorpha</taxon>
        <taxon>Sciuridae</taxon>
        <taxon>Sciurinae</taxon>
        <taxon>Sciurini</taxon>
        <taxon>Sciurus</taxon>
    </lineage>
</organism>
<protein>
    <recommendedName>
        <fullName evidence="6">Replication protein A 14 kDa subunit</fullName>
    </recommendedName>
</protein>
<dbReference type="GO" id="GO:0006284">
    <property type="term" value="P:base-excision repair"/>
    <property type="evidence" value="ECO:0007669"/>
    <property type="project" value="TreeGrafter"/>
</dbReference>
<dbReference type="GO" id="GO:0003697">
    <property type="term" value="F:single-stranded DNA binding"/>
    <property type="evidence" value="ECO:0007669"/>
    <property type="project" value="TreeGrafter"/>
</dbReference>
<dbReference type="FunFam" id="2.40.50.140:FF:000395">
    <property type="entry name" value="Replication protein A3"/>
    <property type="match status" value="1"/>
</dbReference>
<reference evidence="4" key="1">
    <citation type="submission" date="2025-08" db="UniProtKB">
        <authorList>
            <consortium name="Ensembl"/>
        </authorList>
    </citation>
    <scope>IDENTIFICATION</scope>
</reference>
<dbReference type="GO" id="GO:0006289">
    <property type="term" value="P:nucleotide-excision repair"/>
    <property type="evidence" value="ECO:0007669"/>
    <property type="project" value="TreeGrafter"/>
</dbReference>
<dbReference type="Proteomes" id="UP000694564">
    <property type="component" value="Chromosome 4"/>
</dbReference>
<dbReference type="GO" id="GO:0003684">
    <property type="term" value="F:damaged DNA binding"/>
    <property type="evidence" value="ECO:0007669"/>
    <property type="project" value="TreeGrafter"/>
</dbReference>
<evidence type="ECO:0000256" key="3">
    <source>
        <dbReference type="ARBA" id="ARBA00023242"/>
    </source>
</evidence>